<dbReference type="RefSeq" id="WP_141602559.1">
    <property type="nucleotide sequence ID" value="NZ_VIGD01000011.1"/>
</dbReference>
<feature type="transmembrane region" description="Helical" evidence="5">
    <location>
        <begin position="592"/>
        <end position="614"/>
    </location>
</feature>
<dbReference type="GO" id="GO:0016020">
    <property type="term" value="C:membrane"/>
    <property type="evidence" value="ECO:0007669"/>
    <property type="project" value="UniProtKB-SubCell"/>
</dbReference>
<feature type="transmembrane region" description="Helical" evidence="5">
    <location>
        <begin position="620"/>
        <end position="645"/>
    </location>
</feature>
<evidence type="ECO:0000256" key="4">
    <source>
        <dbReference type="ARBA" id="ARBA00023136"/>
    </source>
</evidence>
<dbReference type="PANTHER" id="PTHR43077">
    <property type="entry name" value="TRANSPORT PERMEASE YVFS-RELATED"/>
    <property type="match status" value="1"/>
</dbReference>
<dbReference type="InterPro" id="IPR017500">
    <property type="entry name" value="Phage_infect_YhgE_N"/>
</dbReference>
<evidence type="ECO:0000313" key="7">
    <source>
        <dbReference type="EMBL" id="TQE90534.1"/>
    </source>
</evidence>
<protein>
    <submittedName>
        <fullName evidence="7">YhgE/Pip domain-containing protein</fullName>
    </submittedName>
</protein>
<evidence type="ECO:0000256" key="3">
    <source>
        <dbReference type="ARBA" id="ARBA00022989"/>
    </source>
</evidence>
<sequence length="747" mass="80488">MKRSSFLAELKFLLKNKKILISIIAVAFVPLLYAGMFLWAFWDPYAHLDNLPVAVVNEDKGAEFEGEKLEIGKELAEKLKDSEKFDFHIVSKEKGYEGLENRDYYLLVEIPENFSKNATTILDDEPKKLEIKYVPNESTNFLSAQIGETAMKEVKSEISKKIIETYAETMFDSITELADGLNQASDGASQLKDGIAKLDDGSKTLSDNLATLASKMIEFKKGANTAAKGSDSLASGSSQIKDGLKQVNDKLPALVSGTSQVENGIKQMKEQLPAQVAAGISEKLKGGVNNISAGIDQLETQMSSELSSQLTAGIVNGLSGKLAEQTVSNQAQTLSQIKSALVANGFMNEAQADAFMAQVASQAPSKEQIEAQYKAQLQAQLEPQISAGVSNGIHQGLSQFETSLTKQLLASANGIEDELKSKTAPAFDQLIAGLDQITAGGQTLQNGISKLYKGSVELANGAGELKNGMDQLSSGAGQLQDGAGKLAEGAGQLKDGADKLLDGSTELADKLAEGAEKAGSVKADDDTYDMMGEPVKVDKEAVHEVPNYGTGFAPYFMSLGLFVGSLMLSIVFEFKRPVIRPKNPLTWFASKFGIVALVGIVQALLVDFILLAVLKLEVESLPLFILTSVIVSFVFMALIQMLVTLLDDVGRFIAIIILILQLTTSAGTFPMEVLPDALQPVNAWLPMTYTVQAFKAAISSGDISYLWQNNFILLGYMAAFMLLTIGYLTTSFKRSKDVEMAAVMKED</sequence>
<dbReference type="PANTHER" id="PTHR43077:SF5">
    <property type="entry name" value="PHAGE INFECTION PROTEIN"/>
    <property type="match status" value="1"/>
</dbReference>
<evidence type="ECO:0000313" key="8">
    <source>
        <dbReference type="Proteomes" id="UP000315753"/>
    </source>
</evidence>
<evidence type="ECO:0000256" key="1">
    <source>
        <dbReference type="ARBA" id="ARBA00004141"/>
    </source>
</evidence>
<evidence type="ECO:0000256" key="5">
    <source>
        <dbReference type="SAM" id="Phobius"/>
    </source>
</evidence>
<dbReference type="NCBIfam" id="TIGR03062">
    <property type="entry name" value="pip_yhgE_Cterm"/>
    <property type="match status" value="1"/>
</dbReference>
<dbReference type="Pfam" id="PF12698">
    <property type="entry name" value="ABC2_membrane_3"/>
    <property type="match status" value="2"/>
</dbReference>
<comment type="subcellular location">
    <subcellularLocation>
        <location evidence="1">Membrane</location>
        <topology evidence="1">Multi-pass membrane protein</topology>
    </subcellularLocation>
</comment>
<dbReference type="GO" id="GO:0140359">
    <property type="term" value="F:ABC-type transporter activity"/>
    <property type="evidence" value="ECO:0007669"/>
    <property type="project" value="InterPro"/>
</dbReference>
<dbReference type="EMBL" id="VIGD01000011">
    <property type="protein sequence ID" value="TQE90534.1"/>
    <property type="molecule type" value="Genomic_DNA"/>
</dbReference>
<name>A0A540V1A4_9BACL</name>
<proteinExistence type="predicted"/>
<dbReference type="Gene3D" id="1.10.287.950">
    <property type="entry name" value="Methyl-accepting chemotaxis protein"/>
    <property type="match status" value="1"/>
</dbReference>
<keyword evidence="8" id="KW-1185">Reference proteome</keyword>
<organism evidence="7 8">
    <name type="scientific">Ureibacillus terrenus</name>
    <dbReference type="NCBI Taxonomy" id="118246"/>
    <lineage>
        <taxon>Bacteria</taxon>
        <taxon>Bacillati</taxon>
        <taxon>Bacillota</taxon>
        <taxon>Bacilli</taxon>
        <taxon>Bacillales</taxon>
        <taxon>Caryophanaceae</taxon>
        <taxon>Ureibacillus</taxon>
    </lineage>
</organism>
<comment type="caution">
    <text evidence="7">The sequence shown here is derived from an EMBL/GenBank/DDBJ whole genome shotgun (WGS) entry which is preliminary data.</text>
</comment>
<dbReference type="Gene3D" id="3.40.1710.10">
    <property type="entry name" value="abc type-2 transporter like domain"/>
    <property type="match status" value="1"/>
</dbReference>
<dbReference type="InterPro" id="IPR023908">
    <property type="entry name" value="xxxLxxG_rpt"/>
</dbReference>
<evidence type="ECO:0000259" key="6">
    <source>
        <dbReference type="Pfam" id="PF12698"/>
    </source>
</evidence>
<evidence type="ECO:0000256" key="2">
    <source>
        <dbReference type="ARBA" id="ARBA00022692"/>
    </source>
</evidence>
<keyword evidence="4 5" id="KW-0472">Membrane</keyword>
<feature type="transmembrane region" description="Helical" evidence="5">
    <location>
        <begin position="652"/>
        <end position="671"/>
    </location>
</feature>
<accession>A0A540V1A4</accession>
<feature type="transmembrane region" description="Helical" evidence="5">
    <location>
        <begin position="552"/>
        <end position="572"/>
    </location>
</feature>
<dbReference type="InterPro" id="IPR051328">
    <property type="entry name" value="T7SS_ABC-Transporter"/>
</dbReference>
<dbReference type="NCBIfam" id="TIGR03057">
    <property type="entry name" value="xxxLxxG_by_4"/>
    <property type="match status" value="6"/>
</dbReference>
<feature type="transmembrane region" description="Helical" evidence="5">
    <location>
        <begin position="20"/>
        <end position="42"/>
    </location>
</feature>
<keyword evidence="3 5" id="KW-1133">Transmembrane helix</keyword>
<gene>
    <name evidence="7" type="ORF">FKZ59_09690</name>
</gene>
<feature type="domain" description="ABC-2 type transporter transmembrane" evidence="6">
    <location>
        <begin position="23"/>
        <end position="171"/>
    </location>
</feature>
<dbReference type="NCBIfam" id="TIGR03061">
    <property type="entry name" value="pip_yhgE_Nterm"/>
    <property type="match status" value="1"/>
</dbReference>
<dbReference type="Proteomes" id="UP000315753">
    <property type="component" value="Unassembled WGS sequence"/>
</dbReference>
<dbReference type="InterPro" id="IPR017501">
    <property type="entry name" value="Phage_infect_YhgE_C"/>
</dbReference>
<feature type="domain" description="ABC-2 type transporter transmembrane" evidence="6">
    <location>
        <begin position="544"/>
        <end position="724"/>
    </location>
</feature>
<dbReference type="InterPro" id="IPR013525">
    <property type="entry name" value="ABC2_TM"/>
</dbReference>
<dbReference type="AlphaFoldDB" id="A0A540V1A4"/>
<keyword evidence="2 5" id="KW-0812">Transmembrane</keyword>
<dbReference type="OrthoDB" id="9811483at2"/>
<feature type="transmembrane region" description="Helical" evidence="5">
    <location>
        <begin position="711"/>
        <end position="730"/>
    </location>
</feature>
<reference evidence="7 8" key="1">
    <citation type="submission" date="2019-06" db="EMBL/GenBank/DDBJ databases">
        <title>Genome sequence of Ureibacillus terrenus.</title>
        <authorList>
            <person name="Maclea K.S."/>
            <person name="Simoes M."/>
        </authorList>
    </citation>
    <scope>NUCLEOTIDE SEQUENCE [LARGE SCALE GENOMIC DNA]</scope>
    <source>
        <strain evidence="7 8">ATCC BAA-384</strain>
    </source>
</reference>